<dbReference type="EMBL" id="AB171387">
    <property type="protein sequence ID" value="BAE88450.1"/>
    <property type="molecule type" value="mRNA"/>
</dbReference>
<sequence length="141" mass="15964">MGSPYIAQAGLKFLGSRDPPALSSQRSGITDMSHCSWPQMFLMTSSMVNYFQKVFNLLCQDPSEESLSMAAIALPNIFLMKTESQNYLLIYGLLNGCCVSRRENNIHLLEYPHQSSEVTLSTRSNILKEYIFLVSRSQQWA</sequence>
<evidence type="ECO:0000313" key="3">
    <source>
        <dbReference type="Proteomes" id="UP000233100"/>
    </source>
</evidence>
<evidence type="ECO:0000313" key="1">
    <source>
        <dbReference type="EMBL" id="BAE88450.1"/>
    </source>
</evidence>
<dbReference type="Ensembl" id="ENSMFAT00000083855.1">
    <property type="protein sequence ID" value="ENSMFAP00000056788.1"/>
    <property type="gene ID" value="ENSMFAG00000058481.1"/>
</dbReference>
<keyword evidence="3" id="KW-1185">Reference proteome</keyword>
<proteinExistence type="evidence at transcript level"/>
<dbReference type="Proteomes" id="UP000233100">
    <property type="component" value="Chromosome 6"/>
</dbReference>
<reference evidence="1" key="1">
    <citation type="journal article" date="2007" name="PLoS Biol.">
        <title>Rate of evolution in brain-expressed genes in humans and other primates.</title>
        <authorList>
            <person name="Wang H.-Y."/>
            <person name="Chien H.-C."/>
            <person name="Osada N."/>
            <person name="Hashimoto K."/>
            <person name="Sugano S."/>
            <person name="Gojobori T."/>
            <person name="Chou C.-K."/>
            <person name="Tsai S.-F."/>
            <person name="Wu C.-I."/>
            <person name="Shen C.-K.J."/>
        </authorList>
    </citation>
    <scope>NUCLEOTIDE SEQUENCE</scope>
</reference>
<dbReference type="AlphaFoldDB" id="I7GKB5"/>
<evidence type="ECO:0000313" key="2">
    <source>
        <dbReference type="Ensembl" id="ENSMFAP00000056788.1"/>
    </source>
</evidence>
<dbReference type="PRINTS" id="PR02045">
    <property type="entry name" value="F138DOMAIN"/>
</dbReference>
<protein>
    <submittedName>
        <fullName evidence="1">Macaca fascicularis brain cDNA clone: QbsA-10485, similar to human tigger transposable element derived 1 (TIGD1), mRNA, RefSeq: NM_145702.1</fullName>
    </submittedName>
</protein>
<organism evidence="1">
    <name type="scientific">Macaca fascicularis</name>
    <name type="common">Crab-eating macaque</name>
    <name type="synonym">Cynomolgus monkey</name>
    <dbReference type="NCBI Taxonomy" id="9541"/>
    <lineage>
        <taxon>Eukaryota</taxon>
        <taxon>Metazoa</taxon>
        <taxon>Chordata</taxon>
        <taxon>Craniata</taxon>
        <taxon>Vertebrata</taxon>
        <taxon>Euteleostomi</taxon>
        <taxon>Mammalia</taxon>
        <taxon>Eutheria</taxon>
        <taxon>Euarchontoglires</taxon>
        <taxon>Primates</taxon>
        <taxon>Haplorrhini</taxon>
        <taxon>Catarrhini</taxon>
        <taxon>Cercopithecidae</taxon>
        <taxon>Cercopithecinae</taxon>
        <taxon>Macaca</taxon>
    </lineage>
</organism>
<dbReference type="GeneTree" id="ENSGT01030000239006"/>
<reference evidence="2 3" key="2">
    <citation type="submission" date="2013-03" db="EMBL/GenBank/DDBJ databases">
        <authorList>
            <person name="Warren W."/>
            <person name="Wilson R.K."/>
        </authorList>
    </citation>
    <scope>NUCLEOTIDE SEQUENCE</scope>
</reference>
<reference evidence="2" key="3">
    <citation type="submission" date="2025-05" db="UniProtKB">
        <authorList>
            <consortium name="Ensembl"/>
        </authorList>
    </citation>
    <scope>IDENTIFICATION</scope>
</reference>
<name>I7GKB5_MACFA</name>
<accession>I7GKB5</accession>